<evidence type="ECO:0008006" key="6">
    <source>
        <dbReference type="Google" id="ProtNLM"/>
    </source>
</evidence>
<comment type="caution">
    <text evidence="4">The sequence shown here is derived from an EMBL/GenBank/DDBJ whole genome shotgun (WGS) entry which is preliminary data.</text>
</comment>
<protein>
    <recommendedName>
        <fullName evidence="6">Restriction endonuclease</fullName>
    </recommendedName>
</protein>
<evidence type="ECO:0000313" key="4">
    <source>
        <dbReference type="EMBL" id="OSP88822.1"/>
    </source>
</evidence>
<dbReference type="AlphaFoldDB" id="A0A1X4JJ94"/>
<dbReference type="InterPro" id="IPR007560">
    <property type="entry name" value="Restrct_endonuc_IV_Mrr"/>
</dbReference>
<dbReference type="InterPro" id="IPR011856">
    <property type="entry name" value="tRNA_endonuc-like_dom_sf"/>
</dbReference>
<dbReference type="InterPro" id="IPR052906">
    <property type="entry name" value="Type_IV_Methyl-Rstrct_Enzyme"/>
</dbReference>
<gene>
    <name evidence="4" type="ORF">B9D04_09525</name>
</gene>
<dbReference type="Pfam" id="PF14338">
    <property type="entry name" value="Mrr_N"/>
    <property type="match status" value="1"/>
</dbReference>
<evidence type="ECO:0000259" key="3">
    <source>
        <dbReference type="Pfam" id="PF14338"/>
    </source>
</evidence>
<proteinExistence type="predicted"/>
<dbReference type="InterPro" id="IPR011335">
    <property type="entry name" value="Restrct_endonuc-II-like"/>
</dbReference>
<dbReference type="Pfam" id="PF04471">
    <property type="entry name" value="Mrr_cat"/>
    <property type="match status" value="1"/>
</dbReference>
<dbReference type="GO" id="GO:0003677">
    <property type="term" value="F:DNA binding"/>
    <property type="evidence" value="ECO:0007669"/>
    <property type="project" value="InterPro"/>
</dbReference>
<dbReference type="GO" id="GO:0015666">
    <property type="term" value="F:restriction endodeoxyribonuclease activity"/>
    <property type="evidence" value="ECO:0007669"/>
    <property type="project" value="TreeGrafter"/>
</dbReference>
<evidence type="ECO:0000313" key="5">
    <source>
        <dbReference type="Proteomes" id="UP000193588"/>
    </source>
</evidence>
<name>A0A1X4JJ94_9LACO</name>
<reference evidence="4 5" key="1">
    <citation type="submission" date="2017-04" db="EMBL/GenBank/DDBJ databases">
        <title>The genome sequence of Weissella cibaria isolated from wild Drosophila.</title>
        <authorList>
            <person name="Ricks N.J."/>
            <person name="Carroll C."/>
            <person name="Walters A."/>
            <person name="Newell P.D."/>
            <person name="Chaston J.M."/>
        </authorList>
    </citation>
    <scope>NUCLEOTIDE SEQUENCE [LARGE SCALE GENOMIC DNA]</scope>
    <source>
        <strain evidence="4 5">DmW_103</strain>
    </source>
</reference>
<dbReference type="PANTHER" id="PTHR30015">
    <property type="entry name" value="MRR RESTRICTION SYSTEM PROTEIN"/>
    <property type="match status" value="1"/>
</dbReference>
<evidence type="ECO:0000259" key="2">
    <source>
        <dbReference type="Pfam" id="PF04471"/>
    </source>
</evidence>
<sequence>MSEIIQNYQEMQMGEHGLPTFGAFYYTILKILDDKGSMKSGELKRVAADSIGLPDELRNLVYDEESERKENIVESRIGWAMSDLFVAEAVTKPAYAQYQITDLGKQLLIDHGKQLDVKIVRNQPAFIKHQEEMNQGKKQKPQVKMTDGVVNPEDMLEVFQTYTTKFNDDVAADLLKNILVLDPNFFENLVVKLLVAMGYSDRGGNAWVTKQSGDGGIDGIINRDPLGTSTVYIQAKRYSVDVKVRRPEIQAFNGALMEHGADRGVFITTSDFTKEALESTKALNIIAINGARLTELMMEYRVGVKSRKTFEVFEVDDDFFE</sequence>
<dbReference type="PANTHER" id="PTHR30015:SF7">
    <property type="entry name" value="TYPE IV METHYL-DIRECTED RESTRICTION ENZYME ECOKMRR"/>
    <property type="match status" value="1"/>
</dbReference>
<feature type="domain" description="Restriction system protein Mrr-like N-terminal" evidence="3">
    <location>
        <begin position="23"/>
        <end position="108"/>
    </location>
</feature>
<dbReference type="Proteomes" id="UP000193588">
    <property type="component" value="Unassembled WGS sequence"/>
</dbReference>
<accession>A0A1X4JJ94</accession>
<organism evidence="4 5">
    <name type="scientific">Weissella cibaria</name>
    <dbReference type="NCBI Taxonomy" id="137591"/>
    <lineage>
        <taxon>Bacteria</taxon>
        <taxon>Bacillati</taxon>
        <taxon>Bacillota</taxon>
        <taxon>Bacilli</taxon>
        <taxon>Lactobacillales</taxon>
        <taxon>Lactobacillaceae</taxon>
        <taxon>Weissella</taxon>
    </lineage>
</organism>
<dbReference type="GO" id="GO:0009307">
    <property type="term" value="P:DNA restriction-modification system"/>
    <property type="evidence" value="ECO:0007669"/>
    <property type="project" value="InterPro"/>
</dbReference>
<evidence type="ECO:0000256" key="1">
    <source>
        <dbReference type="ARBA" id="ARBA00022801"/>
    </source>
</evidence>
<dbReference type="Gene3D" id="3.40.1350.10">
    <property type="match status" value="1"/>
</dbReference>
<feature type="domain" description="Restriction endonuclease type IV Mrr" evidence="2">
    <location>
        <begin position="181"/>
        <end position="297"/>
    </location>
</feature>
<dbReference type="EMBL" id="NDXJ01000015">
    <property type="protein sequence ID" value="OSP88822.1"/>
    <property type="molecule type" value="Genomic_DNA"/>
</dbReference>
<keyword evidence="1" id="KW-0378">Hydrolase</keyword>
<dbReference type="InterPro" id="IPR025745">
    <property type="entry name" value="Mrr-like_N_dom"/>
</dbReference>
<dbReference type="RefSeq" id="WP_085639634.1">
    <property type="nucleotide sequence ID" value="NZ_NDXJ01000015.1"/>
</dbReference>
<dbReference type="SUPFAM" id="SSF52980">
    <property type="entry name" value="Restriction endonuclease-like"/>
    <property type="match status" value="1"/>
</dbReference>